<dbReference type="InterPro" id="IPR038054">
    <property type="entry name" value="LD_TPept-like_central_sf"/>
</dbReference>
<keyword evidence="8" id="KW-0812">Transmembrane</keyword>
<dbReference type="RefSeq" id="WP_055195048.1">
    <property type="nucleotide sequence ID" value="NZ_CABIYH010000020.1"/>
</dbReference>
<dbReference type="Gene3D" id="3.10.20.800">
    <property type="match status" value="1"/>
</dbReference>
<dbReference type="CDD" id="cd16913">
    <property type="entry name" value="YkuD_like"/>
    <property type="match status" value="1"/>
</dbReference>
<feature type="active site" description="Proton donor/acceptor" evidence="6">
    <location>
        <position position="423"/>
    </location>
</feature>
<dbReference type="PaxDb" id="166486-ERS852572_02640"/>
<dbReference type="PANTHER" id="PTHR30582:SF33">
    <property type="entry name" value="EXPORTED PROTEIN"/>
    <property type="match status" value="1"/>
</dbReference>
<dbReference type="PANTHER" id="PTHR30582">
    <property type="entry name" value="L,D-TRANSPEPTIDASE"/>
    <property type="match status" value="1"/>
</dbReference>
<evidence type="ECO:0000256" key="3">
    <source>
        <dbReference type="ARBA" id="ARBA00022960"/>
    </source>
</evidence>
<keyword evidence="5 6" id="KW-0961">Cell wall biogenesis/degradation</keyword>
<evidence type="ECO:0000256" key="7">
    <source>
        <dbReference type="SAM" id="MobiDB-lite"/>
    </source>
</evidence>
<dbReference type="GO" id="GO:0071555">
    <property type="term" value="P:cell wall organization"/>
    <property type="evidence" value="ECO:0007669"/>
    <property type="project" value="UniProtKB-UniRule"/>
</dbReference>
<reference evidence="10 11" key="1">
    <citation type="submission" date="2015-09" db="EMBL/GenBank/DDBJ databases">
        <authorList>
            <consortium name="Pathogen Informatics"/>
        </authorList>
    </citation>
    <scope>NUCLEOTIDE SEQUENCE [LARGE SCALE GENOMIC DNA]</scope>
    <source>
        <strain evidence="10 11">2789STDY5834960</strain>
    </source>
</reference>
<dbReference type="GO" id="GO:0018104">
    <property type="term" value="P:peptidoglycan-protein cross-linking"/>
    <property type="evidence" value="ECO:0007669"/>
    <property type="project" value="TreeGrafter"/>
</dbReference>
<sequence>MKEKNKRKMHGGASAKSYTGLVLTCVMTAIAVIYVGFAIYFESHFCFGTSIDGIAVGGSNVEKVEDAIRTEMKNYNLTVTAREDKNGTIAGSDIDMEPVFQGEIEKLLEEQNGFAWLILMFQKQEFELAKVVSYDEQKLDEAVRNLPCMKDQRTPVDATYSDYTRENGYALVPADYGTQVDNAKVRKAVSDAVLVLDETVDLEQSGCYLEPAIGDDDKDLLALIDALNQYVGVTITYDFGDDKEILDGTTISTWLSEGTDEKVSIDEEEVLAFVKTLAKKYNTAYSPKELKTSYGTTVTITGGFYGWRIDNGGEVEQILADLKAGKDVEREPVYLTTANSHGEHDYGDSYVEINLTNQHLFLYKDGKLVVESDFVSGNLSKGHDTPTGAFGLTYKTMNAVLRGPDYETPVTYWMPFNGDVGMHDATWRNKFGGSIYKTSGSHGCINLPASAAKKIYETIDKGYAVLVYRMPGDNPTVVQQPQADVPSVINAISIIGPVTLESETAIVNARNMYNSLSDADKAQVTNYDTLTAAEAALAVLKAQQPADGGQQPDQSQPQDQSQQPDQSQPQDQSQQPDQSQPQDQSQQPDQSQLQDQSQQTDGSQQDQSQQTDGSQPQG</sequence>
<dbReference type="Gene3D" id="2.40.440.10">
    <property type="entry name" value="L,D-transpeptidase catalytic domain-like"/>
    <property type="match status" value="1"/>
</dbReference>
<keyword evidence="8" id="KW-1133">Transmembrane helix</keyword>
<feature type="region of interest" description="Disordered" evidence="7">
    <location>
        <begin position="542"/>
        <end position="618"/>
    </location>
</feature>
<protein>
    <submittedName>
        <fullName evidence="10">Uncharacterized vancomycin resistance protein</fullName>
    </submittedName>
</protein>
<feature type="active site" description="Nucleophile" evidence="6">
    <location>
        <position position="444"/>
    </location>
</feature>
<dbReference type="InterPro" id="IPR005490">
    <property type="entry name" value="LD_TPept_cat_dom"/>
</dbReference>
<evidence type="ECO:0000256" key="5">
    <source>
        <dbReference type="ARBA" id="ARBA00023316"/>
    </source>
</evidence>
<dbReference type="STRING" id="166486.ERS852572_02640"/>
<dbReference type="GO" id="GO:0071972">
    <property type="term" value="F:peptidoglycan L,D-transpeptidase activity"/>
    <property type="evidence" value="ECO:0007669"/>
    <property type="project" value="TreeGrafter"/>
</dbReference>
<dbReference type="GO" id="GO:0008360">
    <property type="term" value="P:regulation of cell shape"/>
    <property type="evidence" value="ECO:0007669"/>
    <property type="project" value="UniProtKB-UniRule"/>
</dbReference>
<dbReference type="InterPro" id="IPR038063">
    <property type="entry name" value="Transpep_catalytic_dom"/>
</dbReference>
<dbReference type="OrthoDB" id="3176960at2"/>
<feature type="transmembrane region" description="Helical" evidence="8">
    <location>
        <begin position="21"/>
        <end position="41"/>
    </location>
</feature>
<dbReference type="InterPro" id="IPR022029">
    <property type="entry name" value="YoaR-like_PG-bd"/>
</dbReference>
<dbReference type="UniPathway" id="UPA00219"/>
<evidence type="ECO:0000256" key="6">
    <source>
        <dbReference type="PROSITE-ProRule" id="PRU01373"/>
    </source>
</evidence>
<dbReference type="AlphaFoldDB" id="A0A173V5I7"/>
<comment type="pathway">
    <text evidence="1 6">Cell wall biogenesis; peptidoglycan biosynthesis.</text>
</comment>
<evidence type="ECO:0000256" key="4">
    <source>
        <dbReference type="ARBA" id="ARBA00022984"/>
    </source>
</evidence>
<keyword evidence="2" id="KW-0808">Transferase</keyword>
<dbReference type="EMBL" id="CYXZ01000020">
    <property type="protein sequence ID" value="CUN22639.1"/>
    <property type="molecule type" value="Genomic_DNA"/>
</dbReference>
<dbReference type="GO" id="GO:0005576">
    <property type="term" value="C:extracellular region"/>
    <property type="evidence" value="ECO:0007669"/>
    <property type="project" value="TreeGrafter"/>
</dbReference>
<name>A0A173V5I7_9FIRM</name>
<keyword evidence="8" id="KW-0472">Membrane</keyword>
<gene>
    <name evidence="10" type="ORF">ERS852572_02640</name>
</gene>
<dbReference type="SUPFAM" id="SSF141523">
    <property type="entry name" value="L,D-transpeptidase catalytic domain-like"/>
    <property type="match status" value="1"/>
</dbReference>
<dbReference type="Pfam" id="PF03734">
    <property type="entry name" value="YkuD"/>
    <property type="match status" value="1"/>
</dbReference>
<dbReference type="Pfam" id="PF12229">
    <property type="entry name" value="PG_binding_4"/>
    <property type="match status" value="1"/>
</dbReference>
<dbReference type="GO" id="GO:0016740">
    <property type="term" value="F:transferase activity"/>
    <property type="evidence" value="ECO:0007669"/>
    <property type="project" value="UniProtKB-KW"/>
</dbReference>
<evidence type="ECO:0000313" key="11">
    <source>
        <dbReference type="Proteomes" id="UP000095350"/>
    </source>
</evidence>
<dbReference type="PROSITE" id="PS52029">
    <property type="entry name" value="LD_TPASE"/>
    <property type="match status" value="1"/>
</dbReference>
<dbReference type="Proteomes" id="UP000095350">
    <property type="component" value="Unassembled WGS sequence"/>
</dbReference>
<feature type="domain" description="L,D-TPase catalytic" evidence="9">
    <location>
        <begin position="349"/>
        <end position="468"/>
    </location>
</feature>
<evidence type="ECO:0000259" key="9">
    <source>
        <dbReference type="PROSITE" id="PS52029"/>
    </source>
</evidence>
<evidence type="ECO:0000256" key="2">
    <source>
        <dbReference type="ARBA" id="ARBA00022679"/>
    </source>
</evidence>
<evidence type="ECO:0000313" key="10">
    <source>
        <dbReference type="EMBL" id="CUN22639.1"/>
    </source>
</evidence>
<keyword evidence="3 6" id="KW-0133">Cell shape</keyword>
<accession>A0A173V5I7</accession>
<evidence type="ECO:0000256" key="8">
    <source>
        <dbReference type="SAM" id="Phobius"/>
    </source>
</evidence>
<organism evidence="10 11">
    <name type="scientific">Roseburia intestinalis</name>
    <dbReference type="NCBI Taxonomy" id="166486"/>
    <lineage>
        <taxon>Bacteria</taxon>
        <taxon>Bacillati</taxon>
        <taxon>Bacillota</taxon>
        <taxon>Clostridia</taxon>
        <taxon>Lachnospirales</taxon>
        <taxon>Lachnospiraceae</taxon>
        <taxon>Roseburia</taxon>
    </lineage>
</organism>
<proteinExistence type="predicted"/>
<evidence type="ECO:0000256" key="1">
    <source>
        <dbReference type="ARBA" id="ARBA00004752"/>
    </source>
</evidence>
<keyword evidence="4 6" id="KW-0573">Peptidoglycan synthesis</keyword>
<dbReference type="SUPFAM" id="SSF143985">
    <property type="entry name" value="L,D-transpeptidase pre-catalytic domain-like"/>
    <property type="match status" value="1"/>
</dbReference>
<dbReference type="InterPro" id="IPR050979">
    <property type="entry name" value="LD-transpeptidase"/>
</dbReference>